<feature type="binding site" evidence="6">
    <location>
        <position position="78"/>
    </location>
    <ligand>
        <name>S-adenosyl-L-methionine</name>
        <dbReference type="ChEBI" id="CHEBI:59789"/>
    </ligand>
</feature>
<dbReference type="GO" id="GO:0001510">
    <property type="term" value="P:RNA methylation"/>
    <property type="evidence" value="ECO:0007669"/>
    <property type="project" value="InterPro"/>
</dbReference>
<dbReference type="PANTHER" id="PTHR22807:SF61">
    <property type="entry name" value="NOL1_NOP2_SUN FAMILY PROTEIN _ ANTITERMINATION NUSB DOMAIN-CONTAINING PROTEIN"/>
    <property type="match status" value="1"/>
</dbReference>
<dbReference type="PRINTS" id="PR02008">
    <property type="entry name" value="RCMTFAMILY"/>
</dbReference>
<evidence type="ECO:0000256" key="6">
    <source>
        <dbReference type="PROSITE-ProRule" id="PRU01023"/>
    </source>
</evidence>
<evidence type="ECO:0000313" key="9">
    <source>
        <dbReference type="Proteomes" id="UP000019681"/>
    </source>
</evidence>
<feature type="binding site" evidence="6">
    <location>
        <position position="51"/>
    </location>
    <ligand>
        <name>S-adenosyl-L-methionine</name>
        <dbReference type="ChEBI" id="CHEBI:59789"/>
    </ligand>
</feature>
<evidence type="ECO:0000313" key="8">
    <source>
        <dbReference type="EMBL" id="EYE89195.1"/>
    </source>
</evidence>
<gene>
    <name evidence="8" type="ORF">Q428_03600</name>
</gene>
<evidence type="ECO:0000256" key="2">
    <source>
        <dbReference type="ARBA" id="ARBA00022603"/>
    </source>
</evidence>
<organism evidence="8 9">
    <name type="scientific">Fervidicella metallireducens AeB</name>
    <dbReference type="NCBI Taxonomy" id="1403537"/>
    <lineage>
        <taxon>Bacteria</taxon>
        <taxon>Bacillati</taxon>
        <taxon>Bacillota</taxon>
        <taxon>Clostridia</taxon>
        <taxon>Eubacteriales</taxon>
        <taxon>Clostridiaceae</taxon>
        <taxon>Fervidicella</taxon>
    </lineage>
</organism>
<keyword evidence="2 6" id="KW-0489">Methyltransferase</keyword>
<comment type="similarity">
    <text evidence="1 6">Belongs to the class I-like SAM-binding methyltransferase superfamily. RsmB/NOP family.</text>
</comment>
<evidence type="ECO:0000256" key="1">
    <source>
        <dbReference type="ARBA" id="ARBA00007494"/>
    </source>
</evidence>
<dbReference type="AlphaFoldDB" id="A0A017RZ34"/>
<dbReference type="InterPro" id="IPR011023">
    <property type="entry name" value="Nop2p"/>
</dbReference>
<keyword evidence="4 6" id="KW-0949">S-adenosyl-L-methionine</keyword>
<dbReference type="GO" id="GO:0003723">
    <property type="term" value="F:RNA binding"/>
    <property type="evidence" value="ECO:0007669"/>
    <property type="project" value="UniProtKB-UniRule"/>
</dbReference>
<keyword evidence="3 6" id="KW-0808">Transferase</keyword>
<evidence type="ECO:0000259" key="7">
    <source>
        <dbReference type="PROSITE" id="PS51686"/>
    </source>
</evidence>
<comment type="caution">
    <text evidence="6">Lacks conserved residue(s) required for the propagation of feature annotation.</text>
</comment>
<dbReference type="InterPro" id="IPR023267">
    <property type="entry name" value="RCMT"/>
</dbReference>
<feature type="binding site" evidence="6">
    <location>
        <position position="96"/>
    </location>
    <ligand>
        <name>S-adenosyl-L-methionine</name>
        <dbReference type="ChEBI" id="CHEBI:59789"/>
    </ligand>
</feature>
<dbReference type="SUPFAM" id="SSF53335">
    <property type="entry name" value="S-adenosyl-L-methionine-dependent methyltransferases"/>
    <property type="match status" value="1"/>
</dbReference>
<dbReference type="CDD" id="cd02440">
    <property type="entry name" value="AdoMet_MTases"/>
    <property type="match status" value="1"/>
</dbReference>
<evidence type="ECO:0000256" key="3">
    <source>
        <dbReference type="ARBA" id="ARBA00022679"/>
    </source>
</evidence>
<dbReference type="PROSITE" id="PS51686">
    <property type="entry name" value="SAM_MT_RSMB_NOP"/>
    <property type="match status" value="1"/>
</dbReference>
<dbReference type="Pfam" id="PF01189">
    <property type="entry name" value="Methyltr_RsmB-F"/>
    <property type="match status" value="1"/>
</dbReference>
<keyword evidence="9" id="KW-1185">Reference proteome</keyword>
<dbReference type="InterPro" id="IPR049560">
    <property type="entry name" value="MeTrfase_RsmB-F_NOP2_cat"/>
</dbReference>
<evidence type="ECO:0000256" key="5">
    <source>
        <dbReference type="ARBA" id="ARBA00022884"/>
    </source>
</evidence>
<dbReference type="STRING" id="1403537.Q428_03600"/>
<accession>A0A017RZ34</accession>
<dbReference type="GO" id="GO:0008173">
    <property type="term" value="F:RNA methyltransferase activity"/>
    <property type="evidence" value="ECO:0007669"/>
    <property type="project" value="InterPro"/>
</dbReference>
<dbReference type="PANTHER" id="PTHR22807">
    <property type="entry name" value="NOP2 YEAST -RELATED NOL1/NOP2/FMU SUN DOMAIN-CONTAINING"/>
    <property type="match status" value="1"/>
</dbReference>
<dbReference type="InterPro" id="IPR001678">
    <property type="entry name" value="MeTrfase_RsmB-F_NOP2_dom"/>
</dbReference>
<dbReference type="GO" id="GO:0008757">
    <property type="term" value="F:S-adenosylmethionine-dependent methyltransferase activity"/>
    <property type="evidence" value="ECO:0007669"/>
    <property type="project" value="InterPro"/>
</dbReference>
<dbReference type="GO" id="GO:0006396">
    <property type="term" value="P:RNA processing"/>
    <property type="evidence" value="ECO:0007669"/>
    <property type="project" value="InterPro"/>
</dbReference>
<dbReference type="EMBL" id="AZQP01000007">
    <property type="protein sequence ID" value="EYE89195.1"/>
    <property type="molecule type" value="Genomic_DNA"/>
</dbReference>
<evidence type="ECO:0000256" key="4">
    <source>
        <dbReference type="ARBA" id="ARBA00022691"/>
    </source>
</evidence>
<keyword evidence="5 6" id="KW-0694">RNA-binding</keyword>
<dbReference type="InterPro" id="IPR029063">
    <property type="entry name" value="SAM-dependent_MTases_sf"/>
</dbReference>
<dbReference type="NCBIfam" id="TIGR00446">
    <property type="entry name" value="nop2p"/>
    <property type="match status" value="1"/>
</dbReference>
<feature type="active site" description="Nucleophile" evidence="6">
    <location>
        <position position="150"/>
    </location>
</feature>
<dbReference type="Proteomes" id="UP000019681">
    <property type="component" value="Unassembled WGS sequence"/>
</dbReference>
<dbReference type="InterPro" id="IPR018314">
    <property type="entry name" value="RsmB/NOL1/NOP2-like_CS"/>
</dbReference>
<comment type="caution">
    <text evidence="8">The sequence shown here is derived from an EMBL/GenBank/DDBJ whole genome shotgun (WGS) entry which is preliminary data.</text>
</comment>
<name>A0A017RZ34_9CLOT</name>
<sequence length="218" mass="24757">MYLQSLPSMMPPLVLQPRPGDNVLDLTAAPGGKTTQIAAIMKNKGYVLANEMDKIRFERLKYNVEKQGASIVEIKLGDGSKLGNIYKEKFDKVLLDAPCSGEGRFLASDVRTYKYWSKNEVIKLVEVQKKLFKSAYTALKPGGTMVYSTCTLNFEENEKIIDWALDNFNLKTQKIELEVPHRMEGISEGVKKEIKNSMRILPNREMEGFFICKLYKSS</sequence>
<reference evidence="8 9" key="1">
    <citation type="journal article" date="2014" name="Genome Announc.">
        <title>Draft Genome Sequence of Fervidicella metallireducens Strain AeBT, an Iron-Reducing Thermoanaerobe from the Great Artesian Basin.</title>
        <authorList>
            <person name="Patel B.K."/>
        </authorList>
    </citation>
    <scope>NUCLEOTIDE SEQUENCE [LARGE SCALE GENOMIC DNA]</scope>
    <source>
        <strain evidence="8 9">AeB</strain>
    </source>
</reference>
<dbReference type="PROSITE" id="PS01153">
    <property type="entry name" value="NOL1_NOP2_SUN"/>
    <property type="match status" value="1"/>
</dbReference>
<feature type="domain" description="SAM-dependent MTase RsmB/NOP-type" evidence="7">
    <location>
        <begin position="1"/>
        <end position="217"/>
    </location>
</feature>
<protein>
    <submittedName>
        <fullName evidence="8">RNA methyltransferase</fullName>
    </submittedName>
</protein>
<dbReference type="Gene3D" id="3.40.50.150">
    <property type="entry name" value="Vaccinia Virus protein VP39"/>
    <property type="match status" value="1"/>
</dbReference>
<proteinExistence type="inferred from homology"/>